<sequence length="97" mass="11464">MRKIYKLTHPKIKVDRLVEGVKHDIKKYVKRERKKALPVGVDYWDFDCKFGNTVKGLQDIHLAEMNTYIDRAKEQQLESFCIEIQVKPGRRMKKSGT</sequence>
<keyword evidence="2" id="KW-1185">Reference proteome</keyword>
<dbReference type="EMBL" id="CP003985">
    <property type="protein sequence ID" value="AGF78378.1"/>
    <property type="molecule type" value="Genomic_DNA"/>
</dbReference>
<evidence type="ECO:0000313" key="2">
    <source>
        <dbReference type="Proteomes" id="UP000011721"/>
    </source>
</evidence>
<accession>M1P4G6</accession>
<evidence type="ECO:0000313" key="1">
    <source>
        <dbReference type="EMBL" id="AGF78378.1"/>
    </source>
</evidence>
<dbReference type="PATRIC" id="fig|1167006.5.peg.2006"/>
<dbReference type="RefSeq" id="WP_015404069.1">
    <property type="nucleotide sequence ID" value="NC_020304.1"/>
</dbReference>
<dbReference type="OrthoDB" id="9794656at2"/>
<proteinExistence type="predicted"/>
<dbReference type="InterPro" id="IPR046170">
    <property type="entry name" value="DUF6172"/>
</dbReference>
<organism evidence="1 2">
    <name type="scientific">Desulfocapsa sulfexigens (strain DSM 10523 / SB164P1)</name>
    <dbReference type="NCBI Taxonomy" id="1167006"/>
    <lineage>
        <taxon>Bacteria</taxon>
        <taxon>Pseudomonadati</taxon>
        <taxon>Thermodesulfobacteriota</taxon>
        <taxon>Desulfobulbia</taxon>
        <taxon>Desulfobulbales</taxon>
        <taxon>Desulfocapsaceae</taxon>
        <taxon>Desulfocapsa</taxon>
    </lineage>
</organism>
<dbReference type="Proteomes" id="UP000011721">
    <property type="component" value="Chromosome"/>
</dbReference>
<dbReference type="AlphaFoldDB" id="M1P4G6"/>
<protein>
    <submittedName>
        <fullName evidence="1">Uncharacterized protein</fullName>
    </submittedName>
</protein>
<reference evidence="2" key="1">
    <citation type="journal article" date="2013" name="Stand. Genomic Sci.">
        <title>Complete genome sequence of Desulfocapsa sulfexigens, a marine deltaproteobacterium specialized in disproportionating inorganic sulfur compounds.</title>
        <authorList>
            <person name="Finster K.W."/>
            <person name="Kjeldsen K.U."/>
            <person name="Kube M."/>
            <person name="Reinhardt R."/>
            <person name="Mussmann M."/>
            <person name="Amann R."/>
            <person name="Schreiber L."/>
        </authorList>
    </citation>
    <scope>NUCLEOTIDE SEQUENCE [LARGE SCALE GENOMIC DNA]</scope>
    <source>
        <strain evidence="2">DSM 10523 / SB164P1</strain>
    </source>
</reference>
<dbReference type="KEGG" id="dsf:UWK_01821"/>
<dbReference type="HOGENOM" id="CLU_136846_0_0_7"/>
<name>M1P4G6_DESSD</name>
<dbReference type="Pfam" id="PF19669">
    <property type="entry name" value="DUF6172"/>
    <property type="match status" value="1"/>
</dbReference>
<dbReference type="STRING" id="1167006.UWK_01821"/>
<dbReference type="eggNOG" id="ENOG5032RT7">
    <property type="taxonomic scope" value="Bacteria"/>
</dbReference>
<gene>
    <name evidence="1" type="ordered locus">UWK_01821</name>
</gene>